<reference evidence="2" key="1">
    <citation type="submission" date="2020-03" db="EMBL/GenBank/DDBJ databases">
        <title>Castanea mollissima Vanexum genome sequencing.</title>
        <authorList>
            <person name="Staton M."/>
        </authorList>
    </citation>
    <scope>NUCLEOTIDE SEQUENCE</scope>
    <source>
        <tissue evidence="2">Leaf</tissue>
    </source>
</reference>
<dbReference type="EMBL" id="JRKL02002493">
    <property type="protein sequence ID" value="KAF3958709.1"/>
    <property type="molecule type" value="Genomic_DNA"/>
</dbReference>
<organism evidence="2 3">
    <name type="scientific">Castanea mollissima</name>
    <name type="common">Chinese chestnut</name>
    <dbReference type="NCBI Taxonomy" id="60419"/>
    <lineage>
        <taxon>Eukaryota</taxon>
        <taxon>Viridiplantae</taxon>
        <taxon>Streptophyta</taxon>
        <taxon>Embryophyta</taxon>
        <taxon>Tracheophyta</taxon>
        <taxon>Spermatophyta</taxon>
        <taxon>Magnoliopsida</taxon>
        <taxon>eudicotyledons</taxon>
        <taxon>Gunneridae</taxon>
        <taxon>Pentapetalae</taxon>
        <taxon>rosids</taxon>
        <taxon>fabids</taxon>
        <taxon>Fagales</taxon>
        <taxon>Fagaceae</taxon>
        <taxon>Castanea</taxon>
    </lineage>
</organism>
<name>A0A8J4VRQ7_9ROSI</name>
<proteinExistence type="predicted"/>
<feature type="chain" id="PRO_5035220526" evidence="1">
    <location>
        <begin position="22"/>
        <end position="163"/>
    </location>
</feature>
<protein>
    <submittedName>
        <fullName evidence="2">Uncharacterized protein</fullName>
    </submittedName>
</protein>
<dbReference type="Proteomes" id="UP000737018">
    <property type="component" value="Unassembled WGS sequence"/>
</dbReference>
<comment type="caution">
    <text evidence="2">The sequence shown here is derived from an EMBL/GenBank/DDBJ whole genome shotgun (WGS) entry which is preliminary data.</text>
</comment>
<evidence type="ECO:0000313" key="3">
    <source>
        <dbReference type="Proteomes" id="UP000737018"/>
    </source>
</evidence>
<accession>A0A8J4VRQ7</accession>
<keyword evidence="1" id="KW-0732">Signal</keyword>
<keyword evidence="3" id="KW-1185">Reference proteome</keyword>
<sequence>MRTRRWDCIEHCILLFNFIHGFLHWLCCPLSHPLPPSVGISSGAAAAAAAAIKVGKRPENDGKLVALNNPYRMVKIVFVFSNVGFQRGGDKILPEIVFWNARDFASSLLSRKREGVAMVCGVLNGSLTTLLEENVASSLENLVKSVPKPEKLESVSNFWGKLL</sequence>
<feature type="signal peptide" evidence="1">
    <location>
        <begin position="1"/>
        <end position="21"/>
    </location>
</feature>
<gene>
    <name evidence="2" type="ORF">CMV_016400</name>
</gene>
<dbReference type="AlphaFoldDB" id="A0A8J4VRQ7"/>
<evidence type="ECO:0000256" key="1">
    <source>
        <dbReference type="SAM" id="SignalP"/>
    </source>
</evidence>
<evidence type="ECO:0000313" key="2">
    <source>
        <dbReference type="EMBL" id="KAF3958709.1"/>
    </source>
</evidence>